<dbReference type="Pfam" id="PF14033">
    <property type="entry name" value="DUF4246"/>
    <property type="match status" value="1"/>
</dbReference>
<evidence type="ECO:0000259" key="1">
    <source>
        <dbReference type="Pfam" id="PF14033"/>
    </source>
</evidence>
<organism evidence="3 4">
    <name type="scientific">Orbilia blumenaviensis</name>
    <dbReference type="NCBI Taxonomy" id="1796055"/>
    <lineage>
        <taxon>Eukaryota</taxon>
        <taxon>Fungi</taxon>
        <taxon>Dikarya</taxon>
        <taxon>Ascomycota</taxon>
        <taxon>Pezizomycotina</taxon>
        <taxon>Orbiliomycetes</taxon>
        <taxon>Orbiliales</taxon>
        <taxon>Orbiliaceae</taxon>
        <taxon>Orbilia</taxon>
    </lineage>
</organism>
<feature type="domain" description="DUF4246" evidence="2">
    <location>
        <begin position="15"/>
        <end position="68"/>
    </location>
</feature>
<dbReference type="Pfam" id="PF21666">
    <property type="entry name" value="DUF4246_N"/>
    <property type="match status" value="1"/>
</dbReference>
<keyword evidence="4" id="KW-1185">Reference proteome</keyword>
<dbReference type="EMBL" id="JAVHNS010000018">
    <property type="protein sequence ID" value="KAK6331465.1"/>
    <property type="molecule type" value="Genomic_DNA"/>
</dbReference>
<dbReference type="InterPro" id="IPR049192">
    <property type="entry name" value="DUF4246_C"/>
</dbReference>
<sequence length="594" mass="68122">MGPSYTPEPYQTYIPPPRTFYPHPLTDLGAPLTYREQRLRAFTCAVRNKPNWTSKVLNRSIFVKWLREARAADSEYSGDILVWDSDDVNFVWQELNNYYNYVEALRAYGCMVEPDVDCVWRADGVVPEELRQELINAVATLENVPDHQKDWHPGSNGQVLDLVHPSLWPIIYGRSISLEDGKIITAPLEARRTSETTFESDYPDSDDSETSEASTYSDKFCWLPSEFKISSDGKETKIASYINNLSSMEQQDLFYPILEKLFTHFVPLFNHVLADLSRSQHRYLRDYEERPNGEPDFISGNVYDDKWEEILDNFVKNNGLTVRYSDFAGNLCHSYPRCGSACPNVHDNLGIYSVNDVEGINTDCAWTSPVISPEGRLEGRTMKVIVKLANIVLTPENPYYYGGSWHIEAMLNERIVSTGIYYYAQENITDSALSFRTRFGDVEEDEGWARMHGLSHQGNTIQDRGSIQTKEHRLIAFPNVLQHQVQPFQLIDPTKPGYRKILVFFLCDPAHDVPTTRTVAAQQPEERSKVIDQLRASSLGSLPEEVFQMVVDGLPPVISREEAETYRASLMRERSNFTRDSKHVQGREYNFCEH</sequence>
<dbReference type="PANTHER" id="PTHR33119">
    <property type="entry name" value="IFI3P"/>
    <property type="match status" value="1"/>
</dbReference>
<name>A0AAV9TYW4_9PEZI</name>
<evidence type="ECO:0000313" key="4">
    <source>
        <dbReference type="Proteomes" id="UP001373714"/>
    </source>
</evidence>
<comment type="caution">
    <text evidence="3">The sequence shown here is derived from an EMBL/GenBank/DDBJ whole genome shotgun (WGS) entry which is preliminary data.</text>
</comment>
<evidence type="ECO:0000313" key="3">
    <source>
        <dbReference type="EMBL" id="KAK6331465.1"/>
    </source>
</evidence>
<dbReference type="Proteomes" id="UP001373714">
    <property type="component" value="Unassembled WGS sequence"/>
</dbReference>
<dbReference type="PANTHER" id="PTHR33119:SF1">
    <property type="entry name" value="FE2OG DIOXYGENASE DOMAIN-CONTAINING PROTEIN"/>
    <property type="match status" value="1"/>
</dbReference>
<feature type="domain" description="DUF4246" evidence="1">
    <location>
        <begin position="88"/>
        <end position="525"/>
    </location>
</feature>
<reference evidence="3 4" key="1">
    <citation type="submission" date="2019-10" db="EMBL/GenBank/DDBJ databases">
        <authorList>
            <person name="Palmer J.M."/>
        </authorList>
    </citation>
    <scope>NUCLEOTIDE SEQUENCE [LARGE SCALE GENOMIC DNA]</scope>
    <source>
        <strain evidence="3 4">TWF730</strain>
    </source>
</reference>
<dbReference type="InterPro" id="IPR025340">
    <property type="entry name" value="DUF4246"/>
</dbReference>
<protein>
    <submittedName>
        <fullName evidence="3">Uncharacterized protein</fullName>
    </submittedName>
</protein>
<dbReference type="InterPro" id="IPR049207">
    <property type="entry name" value="DUF4246_N"/>
</dbReference>
<proteinExistence type="predicted"/>
<dbReference type="AlphaFoldDB" id="A0AAV9TYW4"/>
<accession>A0AAV9TYW4</accession>
<evidence type="ECO:0000259" key="2">
    <source>
        <dbReference type="Pfam" id="PF21666"/>
    </source>
</evidence>
<gene>
    <name evidence="3" type="ORF">TWF730_004547</name>
</gene>